<accession>A0ABN2A729</accession>
<organism evidence="9 10">
    <name type="scientific">Kribbella lupini</name>
    <dbReference type="NCBI Taxonomy" id="291602"/>
    <lineage>
        <taxon>Bacteria</taxon>
        <taxon>Bacillati</taxon>
        <taxon>Actinomycetota</taxon>
        <taxon>Actinomycetes</taxon>
        <taxon>Propionibacteriales</taxon>
        <taxon>Kribbellaceae</taxon>
        <taxon>Kribbella</taxon>
    </lineage>
</organism>
<dbReference type="SUPFAM" id="SSF54862">
    <property type="entry name" value="4Fe-4S ferredoxins"/>
    <property type="match status" value="1"/>
</dbReference>
<evidence type="ECO:0000256" key="4">
    <source>
        <dbReference type="ARBA" id="ARBA00022982"/>
    </source>
</evidence>
<comment type="cofactor">
    <cofactor evidence="1">
        <name>[3Fe-4S] cluster</name>
        <dbReference type="ChEBI" id="CHEBI:21137"/>
    </cofactor>
</comment>
<keyword evidence="5 8" id="KW-0408">Iron</keyword>
<reference evidence="9 10" key="1">
    <citation type="journal article" date="2019" name="Int. J. Syst. Evol. Microbiol.">
        <title>The Global Catalogue of Microorganisms (GCM) 10K type strain sequencing project: providing services to taxonomists for standard genome sequencing and annotation.</title>
        <authorList>
            <consortium name="The Broad Institute Genomics Platform"/>
            <consortium name="The Broad Institute Genome Sequencing Center for Infectious Disease"/>
            <person name="Wu L."/>
            <person name="Ma J."/>
        </authorList>
    </citation>
    <scope>NUCLEOTIDE SEQUENCE [LARGE SCALE GENOMIC DNA]</scope>
    <source>
        <strain evidence="9 10">JCM 14303</strain>
    </source>
</reference>
<dbReference type="PRINTS" id="PR00352">
    <property type="entry name" value="3FE4SFRDOXIN"/>
</dbReference>
<dbReference type="Pfam" id="PF13370">
    <property type="entry name" value="Fer4_13"/>
    <property type="match status" value="1"/>
</dbReference>
<keyword evidence="2 8" id="KW-0813">Transport</keyword>
<evidence type="ECO:0000256" key="5">
    <source>
        <dbReference type="ARBA" id="ARBA00023004"/>
    </source>
</evidence>
<evidence type="ECO:0000256" key="2">
    <source>
        <dbReference type="ARBA" id="ARBA00022448"/>
    </source>
</evidence>
<evidence type="ECO:0000256" key="7">
    <source>
        <dbReference type="ARBA" id="ARBA00023291"/>
    </source>
</evidence>
<keyword evidence="10" id="KW-1185">Reference proteome</keyword>
<dbReference type="PANTHER" id="PTHR36923">
    <property type="entry name" value="FERREDOXIN"/>
    <property type="match status" value="1"/>
</dbReference>
<evidence type="ECO:0000313" key="9">
    <source>
        <dbReference type="EMBL" id="GAA1512802.1"/>
    </source>
</evidence>
<keyword evidence="7" id="KW-0003">3Fe-4S</keyword>
<name>A0ABN2A729_9ACTN</name>
<comment type="function">
    <text evidence="8">Ferredoxins are iron-sulfur proteins that transfer electrons in a wide variety of metabolic reactions.</text>
</comment>
<sequence>MKITVDQDSCIASGQCVLTTSEVFDQRDDDGIVVLLEESPPEALSPDVHEAAALCPARAIQVAD</sequence>
<evidence type="ECO:0000256" key="8">
    <source>
        <dbReference type="RuleBase" id="RU368020"/>
    </source>
</evidence>
<gene>
    <name evidence="9" type="ORF">GCM10009741_08080</name>
</gene>
<dbReference type="RefSeq" id="WP_344169486.1">
    <property type="nucleotide sequence ID" value="NZ_BAAANC010000001.1"/>
</dbReference>
<keyword evidence="3 8" id="KW-0479">Metal-binding</keyword>
<keyword evidence="6 8" id="KW-0411">Iron-sulfur</keyword>
<dbReference type="InterPro" id="IPR051269">
    <property type="entry name" value="Fe-S_cluster_ET"/>
</dbReference>
<evidence type="ECO:0000256" key="6">
    <source>
        <dbReference type="ARBA" id="ARBA00023014"/>
    </source>
</evidence>
<dbReference type="PANTHER" id="PTHR36923:SF3">
    <property type="entry name" value="FERREDOXIN"/>
    <property type="match status" value="1"/>
</dbReference>
<protein>
    <recommendedName>
        <fullName evidence="8">Ferredoxin</fullName>
    </recommendedName>
</protein>
<evidence type="ECO:0000313" key="10">
    <source>
        <dbReference type="Proteomes" id="UP001500363"/>
    </source>
</evidence>
<dbReference type="EMBL" id="BAAANC010000001">
    <property type="protein sequence ID" value="GAA1512802.1"/>
    <property type="molecule type" value="Genomic_DNA"/>
</dbReference>
<evidence type="ECO:0000256" key="3">
    <source>
        <dbReference type="ARBA" id="ARBA00022723"/>
    </source>
</evidence>
<proteinExistence type="predicted"/>
<dbReference type="InterPro" id="IPR001080">
    <property type="entry name" value="3Fe4S_ferredoxin"/>
</dbReference>
<comment type="caution">
    <text evidence="9">The sequence shown here is derived from an EMBL/GenBank/DDBJ whole genome shotgun (WGS) entry which is preliminary data.</text>
</comment>
<dbReference type="Gene3D" id="3.30.70.20">
    <property type="match status" value="1"/>
</dbReference>
<evidence type="ECO:0000256" key="1">
    <source>
        <dbReference type="ARBA" id="ARBA00001927"/>
    </source>
</evidence>
<dbReference type="Proteomes" id="UP001500363">
    <property type="component" value="Unassembled WGS sequence"/>
</dbReference>
<keyword evidence="4 8" id="KW-0249">Electron transport</keyword>